<feature type="transmembrane region" description="Helical" evidence="1">
    <location>
        <begin position="76"/>
        <end position="95"/>
    </location>
</feature>
<evidence type="ECO:0000256" key="1">
    <source>
        <dbReference type="SAM" id="Phobius"/>
    </source>
</evidence>
<protein>
    <submittedName>
        <fullName evidence="2">Uncharacterized protein</fullName>
    </submittedName>
</protein>
<feature type="transmembrane region" description="Helical" evidence="1">
    <location>
        <begin position="42"/>
        <end position="64"/>
    </location>
</feature>
<sequence length="224" mass="23481">MALYLSEMAALGVVGFDPLGAIIMLTFIAGGARFGHTLTFTAVNWIMIVVLGVAAGSALDAVLGPLRHWLESVPRWAWVTVETASAVGLLVWAIVRVRTGLGPDKQGGARSAPLWMLVAIAVGLAVAAFADPGYSGAVLAGSGHPASWRVVGLTLWYLIAMSPLVLVCIADGLGATARVSAWLHRWLSRSRRPVWIITTALIVVVAVLLAIDALLLAATGKFLP</sequence>
<feature type="transmembrane region" description="Helical" evidence="1">
    <location>
        <begin position="107"/>
        <end position="130"/>
    </location>
</feature>
<feature type="transmembrane region" description="Helical" evidence="1">
    <location>
        <begin position="194"/>
        <end position="218"/>
    </location>
</feature>
<keyword evidence="1" id="KW-0812">Transmembrane</keyword>
<reference evidence="2" key="1">
    <citation type="submission" date="2019-08" db="EMBL/GenBank/DDBJ databases">
        <authorList>
            <person name="Kucharzyk K."/>
            <person name="Murdoch R.W."/>
            <person name="Higgins S."/>
            <person name="Loffler F."/>
        </authorList>
    </citation>
    <scope>NUCLEOTIDE SEQUENCE</scope>
</reference>
<name>A0A645ASR2_9ZZZZ</name>
<comment type="caution">
    <text evidence="2">The sequence shown here is derived from an EMBL/GenBank/DDBJ whole genome shotgun (WGS) entry which is preliminary data.</text>
</comment>
<proteinExistence type="predicted"/>
<dbReference type="EMBL" id="VSSQ01015513">
    <property type="protein sequence ID" value="MPM55946.1"/>
    <property type="molecule type" value="Genomic_DNA"/>
</dbReference>
<evidence type="ECO:0000313" key="2">
    <source>
        <dbReference type="EMBL" id="MPM55946.1"/>
    </source>
</evidence>
<feature type="transmembrane region" description="Helical" evidence="1">
    <location>
        <begin position="12"/>
        <end position="30"/>
    </location>
</feature>
<feature type="transmembrane region" description="Helical" evidence="1">
    <location>
        <begin position="150"/>
        <end position="173"/>
    </location>
</feature>
<keyword evidence="1" id="KW-0472">Membrane</keyword>
<keyword evidence="1" id="KW-1133">Transmembrane helix</keyword>
<dbReference type="AlphaFoldDB" id="A0A645ASR2"/>
<accession>A0A645ASR2</accession>
<organism evidence="2">
    <name type="scientific">bioreactor metagenome</name>
    <dbReference type="NCBI Taxonomy" id="1076179"/>
    <lineage>
        <taxon>unclassified sequences</taxon>
        <taxon>metagenomes</taxon>
        <taxon>ecological metagenomes</taxon>
    </lineage>
</organism>
<gene>
    <name evidence="2" type="ORF">SDC9_102744</name>
</gene>